<accession>A0A9P1GRZ5</accession>
<proteinExistence type="predicted"/>
<organism evidence="2">
    <name type="scientific">Cladocopium goreaui</name>
    <dbReference type="NCBI Taxonomy" id="2562237"/>
    <lineage>
        <taxon>Eukaryota</taxon>
        <taxon>Sar</taxon>
        <taxon>Alveolata</taxon>
        <taxon>Dinophyceae</taxon>
        <taxon>Suessiales</taxon>
        <taxon>Symbiodiniaceae</taxon>
        <taxon>Cladocopium</taxon>
    </lineage>
</organism>
<evidence type="ECO:0000313" key="4">
    <source>
        <dbReference type="Proteomes" id="UP001152797"/>
    </source>
</evidence>
<evidence type="ECO:0000313" key="2">
    <source>
        <dbReference type="EMBL" id="CAI4019964.1"/>
    </source>
</evidence>
<sequence>MELCRSDHLRPWTPARVSNRSGSSLAGIDYPMPRSLQAQLDTIQSEGEFKAWTRENS</sequence>
<dbReference type="AlphaFoldDB" id="A0A9P1GRZ5"/>
<dbReference type="Proteomes" id="UP001152797">
    <property type="component" value="Unassembled WGS sequence"/>
</dbReference>
<name>A0A9P1GRZ5_9DINO</name>
<reference evidence="3" key="2">
    <citation type="submission" date="2024-04" db="EMBL/GenBank/DDBJ databases">
        <authorList>
            <person name="Chen Y."/>
            <person name="Shah S."/>
            <person name="Dougan E. K."/>
            <person name="Thang M."/>
            <person name="Chan C."/>
        </authorList>
    </citation>
    <scope>NUCLEOTIDE SEQUENCE [LARGE SCALE GENOMIC DNA]</scope>
</reference>
<feature type="region of interest" description="Disordered" evidence="1">
    <location>
        <begin position="1"/>
        <end position="30"/>
    </location>
</feature>
<protein>
    <submittedName>
        <fullName evidence="2">Uncharacterized protein</fullName>
    </submittedName>
</protein>
<reference evidence="2" key="1">
    <citation type="submission" date="2022-10" db="EMBL/GenBank/DDBJ databases">
        <authorList>
            <person name="Chen Y."/>
            <person name="Dougan E. K."/>
            <person name="Chan C."/>
            <person name="Rhodes N."/>
            <person name="Thang M."/>
        </authorList>
    </citation>
    <scope>NUCLEOTIDE SEQUENCE</scope>
</reference>
<dbReference type="EMBL" id="CAMXCT030006782">
    <property type="protein sequence ID" value="CAL4807276.1"/>
    <property type="molecule type" value="Genomic_DNA"/>
</dbReference>
<dbReference type="EMBL" id="CAMXCT010006782">
    <property type="protein sequence ID" value="CAI4019964.1"/>
    <property type="molecule type" value="Genomic_DNA"/>
</dbReference>
<evidence type="ECO:0000313" key="3">
    <source>
        <dbReference type="EMBL" id="CAL1173339.1"/>
    </source>
</evidence>
<comment type="caution">
    <text evidence="2">The sequence shown here is derived from an EMBL/GenBank/DDBJ whole genome shotgun (WGS) entry which is preliminary data.</text>
</comment>
<gene>
    <name evidence="2" type="ORF">C1SCF055_LOCUS44420</name>
</gene>
<feature type="compositionally biased region" description="Basic and acidic residues" evidence="1">
    <location>
        <begin position="1"/>
        <end position="10"/>
    </location>
</feature>
<dbReference type="EMBL" id="CAMXCT020006782">
    <property type="protein sequence ID" value="CAL1173339.1"/>
    <property type="molecule type" value="Genomic_DNA"/>
</dbReference>
<evidence type="ECO:0000256" key="1">
    <source>
        <dbReference type="SAM" id="MobiDB-lite"/>
    </source>
</evidence>
<keyword evidence="4" id="KW-1185">Reference proteome</keyword>